<dbReference type="Pfam" id="PF00732">
    <property type="entry name" value="GMC_oxred_N"/>
    <property type="match status" value="1"/>
</dbReference>
<protein>
    <submittedName>
        <fullName evidence="8">L-sorbose 1-dehydrogenase</fullName>
    </submittedName>
</protein>
<sequence length="594" mass="64611">MASEIFDYVVCGGGTSGCVIAGRLAEDLNVSVCVVEAGPDNADLDNVHMVGGWSQNFDGPTDWNIVSEPSPGLNGRQIKNSRGRFLGGCSGVNGTLCIRGNKQDYDDWGLEGWSGEDMWKCMAKAETFHPKDDFEADLSVHGTDGPLHTEPHDLAPISKLLLDSFNDQGVPYTPDLFSTGASPQGCSNTVRTVHQGIRTTGADFITKGYRRENITIKTESVVDKVILEHVDGKLTATGVKIVTKGGVETTVRARKEIILSSGAYCSPAILLRSGIGPQSELSKHGIPTQVELPGVGKNLMDHAITFVFYETNKPELTNDHLAYYEGALASSYQLYKDTKSGFLSTFPFGAFGYGRLDDRFKDLPEWKQATPPKDPHGQPYGPDRDPMGLLRSQPNVEWFSTECYGGPKQYADFPVDGQGVFSLISMLMSPHSRGSVTLASTDPTANPVVDHNYFADPLDVLVMAEACRWGNEIVTKGAGTKDYIKGSWPPTEKHHEYTTLEEWADFARKNATTCYHAAGTCKMGRDDDPMAVLDARLRVRGVKGLRVADCSVMPLMNQGHTQMPAYGIGEKAAILIKEDVKQADARPDSAWAAA</sequence>
<evidence type="ECO:0000256" key="5">
    <source>
        <dbReference type="PIRSR" id="PIRSR000137-1"/>
    </source>
</evidence>
<comment type="cofactor">
    <cofactor evidence="1 6">
        <name>FAD</name>
        <dbReference type="ChEBI" id="CHEBI:57692"/>
    </cofactor>
</comment>
<organism evidence="8 9">
    <name type="scientific">Lasiodiplodia theobromae</name>
    <dbReference type="NCBI Taxonomy" id="45133"/>
    <lineage>
        <taxon>Eukaryota</taxon>
        <taxon>Fungi</taxon>
        <taxon>Dikarya</taxon>
        <taxon>Ascomycota</taxon>
        <taxon>Pezizomycotina</taxon>
        <taxon>Dothideomycetes</taxon>
        <taxon>Dothideomycetes incertae sedis</taxon>
        <taxon>Botryosphaeriales</taxon>
        <taxon>Botryosphaeriaceae</taxon>
        <taxon>Lasiodiplodia</taxon>
    </lineage>
</organism>
<dbReference type="Pfam" id="PF05199">
    <property type="entry name" value="GMC_oxred_C"/>
    <property type="match status" value="1"/>
</dbReference>
<keyword evidence="9" id="KW-1185">Reference proteome</keyword>
<feature type="domain" description="Glucose-methanol-choline oxidoreductase N-terminal" evidence="7">
    <location>
        <begin position="262"/>
        <end position="276"/>
    </location>
</feature>
<dbReference type="Proteomes" id="UP000325902">
    <property type="component" value="Unassembled WGS sequence"/>
</dbReference>
<evidence type="ECO:0000313" key="8">
    <source>
        <dbReference type="EMBL" id="KAB2579130.1"/>
    </source>
</evidence>
<dbReference type="PIRSF" id="PIRSF000137">
    <property type="entry name" value="Alcohol_oxidase"/>
    <property type="match status" value="1"/>
</dbReference>
<evidence type="ECO:0000256" key="3">
    <source>
        <dbReference type="ARBA" id="ARBA00022630"/>
    </source>
</evidence>
<dbReference type="InterPro" id="IPR000172">
    <property type="entry name" value="GMC_OxRdtase_N"/>
</dbReference>
<evidence type="ECO:0000256" key="4">
    <source>
        <dbReference type="ARBA" id="ARBA00022827"/>
    </source>
</evidence>
<comment type="similarity">
    <text evidence="2">Belongs to the GMC oxidoreductase family.</text>
</comment>
<reference evidence="8 9" key="1">
    <citation type="journal article" date="2019" name="Sci. Rep.">
        <title>A multi-omics analysis of the grapevine pathogen Lasiodiplodia theobromae reveals that temperature affects the expression of virulence- and pathogenicity-related genes.</title>
        <authorList>
            <person name="Felix C."/>
            <person name="Meneses R."/>
            <person name="Goncalves M.F.M."/>
            <person name="Tilleman L."/>
            <person name="Duarte A.S."/>
            <person name="Jorrin-Novo J.V."/>
            <person name="Van de Peer Y."/>
            <person name="Deforce D."/>
            <person name="Van Nieuwerburgh F."/>
            <person name="Esteves A.C."/>
            <person name="Alves A."/>
        </authorList>
    </citation>
    <scope>NUCLEOTIDE SEQUENCE [LARGE SCALE GENOMIC DNA]</scope>
    <source>
        <strain evidence="8 9">LA-SOL3</strain>
    </source>
</reference>
<proteinExistence type="inferred from homology"/>
<dbReference type="AlphaFoldDB" id="A0A5N5DNE0"/>
<evidence type="ECO:0000313" key="9">
    <source>
        <dbReference type="Proteomes" id="UP000325902"/>
    </source>
</evidence>
<dbReference type="InterPro" id="IPR012132">
    <property type="entry name" value="GMC_OxRdtase"/>
</dbReference>
<accession>A0A5N5DNE0</accession>
<gene>
    <name evidence="8" type="primary">SDH_1</name>
    <name evidence="8" type="ORF">DBV05_g2125</name>
</gene>
<dbReference type="SUPFAM" id="SSF51905">
    <property type="entry name" value="FAD/NAD(P)-binding domain"/>
    <property type="match status" value="1"/>
</dbReference>
<feature type="binding site" evidence="6">
    <location>
        <position position="222"/>
    </location>
    <ligand>
        <name>FAD</name>
        <dbReference type="ChEBI" id="CHEBI:57692"/>
    </ligand>
</feature>
<dbReference type="SUPFAM" id="SSF54373">
    <property type="entry name" value="FAD-linked reductases, C-terminal domain"/>
    <property type="match status" value="1"/>
</dbReference>
<comment type="caution">
    <text evidence="8">The sequence shown here is derived from an EMBL/GenBank/DDBJ whole genome shotgun (WGS) entry which is preliminary data.</text>
</comment>
<feature type="active site" description="Proton acceptor" evidence="5">
    <location>
        <position position="560"/>
    </location>
</feature>
<evidence type="ECO:0000256" key="1">
    <source>
        <dbReference type="ARBA" id="ARBA00001974"/>
    </source>
</evidence>
<dbReference type="EMBL" id="VCHE01000008">
    <property type="protein sequence ID" value="KAB2579130.1"/>
    <property type="molecule type" value="Genomic_DNA"/>
</dbReference>
<feature type="binding site" evidence="6">
    <location>
        <begin position="15"/>
        <end position="16"/>
    </location>
    <ligand>
        <name>FAD</name>
        <dbReference type="ChEBI" id="CHEBI:57692"/>
    </ligand>
</feature>
<dbReference type="Gene3D" id="3.50.50.60">
    <property type="entry name" value="FAD/NAD(P)-binding domain"/>
    <property type="match status" value="1"/>
</dbReference>
<dbReference type="PANTHER" id="PTHR11552">
    <property type="entry name" value="GLUCOSE-METHANOL-CHOLINE GMC OXIDOREDUCTASE"/>
    <property type="match status" value="1"/>
</dbReference>
<keyword evidence="3" id="KW-0285">Flavoprotein</keyword>
<dbReference type="PROSITE" id="PS00624">
    <property type="entry name" value="GMC_OXRED_2"/>
    <property type="match status" value="1"/>
</dbReference>
<dbReference type="GO" id="GO:0050660">
    <property type="term" value="F:flavin adenine dinucleotide binding"/>
    <property type="evidence" value="ECO:0007669"/>
    <property type="project" value="InterPro"/>
</dbReference>
<dbReference type="Gene3D" id="3.30.560.10">
    <property type="entry name" value="Glucose Oxidase, domain 3"/>
    <property type="match status" value="1"/>
</dbReference>
<dbReference type="InterPro" id="IPR036188">
    <property type="entry name" value="FAD/NAD-bd_sf"/>
</dbReference>
<evidence type="ECO:0000259" key="7">
    <source>
        <dbReference type="PROSITE" id="PS00624"/>
    </source>
</evidence>
<keyword evidence="4 6" id="KW-0274">FAD</keyword>
<dbReference type="InterPro" id="IPR007867">
    <property type="entry name" value="GMC_OxRtase_C"/>
</dbReference>
<dbReference type="GO" id="GO:0016614">
    <property type="term" value="F:oxidoreductase activity, acting on CH-OH group of donors"/>
    <property type="evidence" value="ECO:0007669"/>
    <property type="project" value="InterPro"/>
</dbReference>
<feature type="active site" description="Proton donor" evidence="5">
    <location>
        <position position="516"/>
    </location>
</feature>
<evidence type="ECO:0000256" key="6">
    <source>
        <dbReference type="PIRSR" id="PIRSR000137-2"/>
    </source>
</evidence>
<dbReference type="PANTHER" id="PTHR11552:SF147">
    <property type="entry name" value="CHOLINE DEHYDROGENASE, MITOCHONDRIAL"/>
    <property type="match status" value="1"/>
</dbReference>
<dbReference type="OrthoDB" id="269227at2759"/>
<evidence type="ECO:0000256" key="2">
    <source>
        <dbReference type="ARBA" id="ARBA00010790"/>
    </source>
</evidence>
<name>A0A5N5DNE0_9PEZI</name>